<dbReference type="CDD" id="cd12242">
    <property type="entry name" value="RRM_SLIRP"/>
    <property type="match status" value="1"/>
</dbReference>
<dbReference type="SMART" id="SM00360">
    <property type="entry name" value="RRM"/>
    <property type="match status" value="1"/>
</dbReference>
<dbReference type="Pfam" id="PF00076">
    <property type="entry name" value="RRM_1"/>
    <property type="match status" value="1"/>
</dbReference>
<dbReference type="PANTHER" id="PTHR11176">
    <property type="entry name" value="BOULE-RELATED"/>
    <property type="match status" value="1"/>
</dbReference>
<evidence type="ECO:0000256" key="2">
    <source>
        <dbReference type="PROSITE-ProRule" id="PRU00176"/>
    </source>
</evidence>
<dbReference type="SUPFAM" id="SSF54928">
    <property type="entry name" value="RNA-binding domain, RBD"/>
    <property type="match status" value="1"/>
</dbReference>
<feature type="domain" description="RRM" evidence="3">
    <location>
        <begin position="9"/>
        <end position="86"/>
    </location>
</feature>
<reference evidence="5" key="1">
    <citation type="submission" date="2025-08" db="UniProtKB">
        <authorList>
            <consortium name="RefSeq"/>
        </authorList>
    </citation>
    <scope>IDENTIFICATION</scope>
</reference>
<keyword evidence="4" id="KW-1185">Reference proteome</keyword>
<dbReference type="KEGG" id="cgob:115027647"/>
<dbReference type="InterPro" id="IPR000504">
    <property type="entry name" value="RRM_dom"/>
</dbReference>
<dbReference type="InterPro" id="IPR034152">
    <property type="entry name" value="SLIRP_RRM"/>
</dbReference>
<dbReference type="InParanoid" id="A0A6J2S5S0"/>
<dbReference type="GeneID" id="115027647"/>
<dbReference type="FunCoup" id="A0A6J2S5S0">
    <property type="interactions" value="668"/>
</dbReference>
<dbReference type="PANTHER" id="PTHR11176:SF61">
    <property type="entry name" value="SRA STEM-LOOP INTERACTING RNA BINDING PROTEIN"/>
    <property type="match status" value="1"/>
</dbReference>
<evidence type="ECO:0000313" key="4">
    <source>
        <dbReference type="Proteomes" id="UP000504630"/>
    </source>
</evidence>
<dbReference type="AlphaFoldDB" id="A0A6J2S5S0"/>
<keyword evidence="1 2" id="KW-0694">RNA-binding</keyword>
<protein>
    <submittedName>
        <fullName evidence="5">SRA stem-loop-interacting RNA-binding protein, mitochondrial</fullName>
    </submittedName>
</protein>
<evidence type="ECO:0000313" key="5">
    <source>
        <dbReference type="RefSeq" id="XP_029316975.1"/>
    </source>
</evidence>
<dbReference type="InterPro" id="IPR035979">
    <property type="entry name" value="RBD_domain_sf"/>
</dbReference>
<gene>
    <name evidence="5" type="primary">slirp</name>
</gene>
<organism evidence="4 5">
    <name type="scientific">Cottoperca gobio</name>
    <name type="common">Frogmouth</name>
    <name type="synonym">Aphritis gobio</name>
    <dbReference type="NCBI Taxonomy" id="56716"/>
    <lineage>
        <taxon>Eukaryota</taxon>
        <taxon>Metazoa</taxon>
        <taxon>Chordata</taxon>
        <taxon>Craniata</taxon>
        <taxon>Vertebrata</taxon>
        <taxon>Euteleostomi</taxon>
        <taxon>Actinopterygii</taxon>
        <taxon>Neopterygii</taxon>
        <taxon>Teleostei</taxon>
        <taxon>Neoteleostei</taxon>
        <taxon>Acanthomorphata</taxon>
        <taxon>Eupercaria</taxon>
        <taxon>Perciformes</taxon>
        <taxon>Notothenioidei</taxon>
        <taxon>Bovichtidae</taxon>
        <taxon>Cottoperca</taxon>
    </lineage>
</organism>
<dbReference type="GO" id="GO:0003723">
    <property type="term" value="F:RNA binding"/>
    <property type="evidence" value="ECO:0007669"/>
    <property type="project" value="UniProtKB-UniRule"/>
</dbReference>
<evidence type="ECO:0000259" key="3">
    <source>
        <dbReference type="PROSITE" id="PS50102"/>
    </source>
</evidence>
<name>A0A6J2S5S0_COTGO</name>
<dbReference type="FunFam" id="3.30.70.330:FF:001226">
    <property type="entry name" value="SRA stem-loop interacting RNA binding protein"/>
    <property type="match status" value="1"/>
</dbReference>
<dbReference type="RefSeq" id="XP_029316975.1">
    <property type="nucleotide sequence ID" value="XM_029461115.1"/>
</dbReference>
<accession>A0A6J2S5S0</accession>
<proteinExistence type="predicted"/>
<dbReference type="PROSITE" id="PS50102">
    <property type="entry name" value="RRM"/>
    <property type="match status" value="1"/>
</dbReference>
<dbReference type="CTD" id="81892"/>
<dbReference type="OrthoDB" id="6159137at2759"/>
<sequence length="100" mass="11603">MAMPAKKVFEAFVSKIPWTIAGKEMRDYFGQFGTVKKCLLPFNKDTGFHKGFCWITFTSEEGLRNALQKDPHILEGAKFQVQRNRHPFERPSSNKDSEYD</sequence>
<dbReference type="Proteomes" id="UP000504630">
    <property type="component" value="Chromosome 22"/>
</dbReference>
<evidence type="ECO:0000256" key="1">
    <source>
        <dbReference type="ARBA" id="ARBA00022884"/>
    </source>
</evidence>
<dbReference type="Gene3D" id="3.30.70.330">
    <property type="match status" value="1"/>
</dbReference>
<dbReference type="InterPro" id="IPR012677">
    <property type="entry name" value="Nucleotide-bd_a/b_plait_sf"/>
</dbReference>